<reference evidence="2" key="2">
    <citation type="submission" date="2022-04" db="EMBL/GenBank/DDBJ databases">
        <title>Sequencing and genomic assembly of Halococcus dombrowskii.</title>
        <authorList>
            <person name="Lim S.W."/>
            <person name="MacLea K.S."/>
        </authorList>
    </citation>
    <scope>NUCLEOTIDE SEQUENCE</scope>
    <source>
        <strain evidence="2">H4</strain>
    </source>
</reference>
<sequence length="75" mass="8492">MARTVCAKVPDEMKAEIDRTEINVSAVVRAALDDELTRRRRADLREDASALGERVADRVNEEEVATAVRETREEH</sequence>
<evidence type="ECO:0000313" key="1">
    <source>
        <dbReference type="EMBL" id="GAA0450483.1"/>
    </source>
</evidence>
<organism evidence="1 4">
    <name type="scientific">Halococcus dombrowskii</name>
    <dbReference type="NCBI Taxonomy" id="179637"/>
    <lineage>
        <taxon>Archaea</taxon>
        <taxon>Methanobacteriati</taxon>
        <taxon>Methanobacteriota</taxon>
        <taxon>Stenosarchaea group</taxon>
        <taxon>Halobacteria</taxon>
        <taxon>Halobacteriales</taxon>
        <taxon>Halococcaceae</taxon>
        <taxon>Halococcus</taxon>
    </lineage>
</organism>
<name>A0AAV3SCK7_HALDO</name>
<reference evidence="1" key="3">
    <citation type="submission" date="2023-12" db="EMBL/GenBank/DDBJ databases">
        <authorList>
            <person name="Sun Q."/>
            <person name="Inoue M."/>
        </authorList>
    </citation>
    <scope>NUCLEOTIDE SEQUENCE</scope>
    <source>
        <strain evidence="1">JCM 12289</strain>
    </source>
</reference>
<proteinExistence type="predicted"/>
<reference evidence="1" key="1">
    <citation type="journal article" date="2014" name="Int. J. Syst. Evol. Microbiol.">
        <title>Complete genome sequence of Corynebacterium casei LMG S-19264T (=DSM 44701T), isolated from a smear-ripened cheese.</title>
        <authorList>
            <consortium name="US DOE Joint Genome Institute (JGI-PGF)"/>
            <person name="Walter F."/>
            <person name="Albersmeier A."/>
            <person name="Kalinowski J."/>
            <person name="Ruckert C."/>
        </authorList>
    </citation>
    <scope>NUCLEOTIDE SEQUENCE</scope>
    <source>
        <strain evidence="1">JCM 12289</strain>
    </source>
</reference>
<protein>
    <recommendedName>
        <fullName evidence="5">Post-segregation antitoxin CcdA</fullName>
    </recommendedName>
</protein>
<evidence type="ECO:0008006" key="5">
    <source>
        <dbReference type="Google" id="ProtNLM"/>
    </source>
</evidence>
<dbReference type="Proteomes" id="UP000830542">
    <property type="component" value="Chromosome"/>
</dbReference>
<dbReference type="AlphaFoldDB" id="A0AAV3SCK7"/>
<keyword evidence="3" id="KW-1185">Reference proteome</keyword>
<dbReference type="EMBL" id="CP095005">
    <property type="protein sequence ID" value="UOO94441.1"/>
    <property type="molecule type" value="Genomic_DNA"/>
</dbReference>
<dbReference type="Proteomes" id="UP001500962">
    <property type="component" value="Unassembled WGS sequence"/>
</dbReference>
<dbReference type="GeneID" id="71762329"/>
<evidence type="ECO:0000313" key="2">
    <source>
        <dbReference type="EMBL" id="UOO94441.1"/>
    </source>
</evidence>
<gene>
    <name evidence="1" type="ORF">GCM10008985_02590</name>
    <name evidence="2" type="ORF">MUK72_10735</name>
</gene>
<dbReference type="KEGG" id="hdo:MUK72_10735"/>
<evidence type="ECO:0000313" key="3">
    <source>
        <dbReference type="Proteomes" id="UP000830542"/>
    </source>
</evidence>
<accession>A0AAV3SCK7</accession>
<evidence type="ECO:0000313" key="4">
    <source>
        <dbReference type="Proteomes" id="UP001500962"/>
    </source>
</evidence>
<dbReference type="RefSeq" id="WP_244700223.1">
    <property type="nucleotide sequence ID" value="NZ_BAAADN010000002.1"/>
</dbReference>
<dbReference type="EMBL" id="BAAADN010000002">
    <property type="protein sequence ID" value="GAA0450483.1"/>
    <property type="molecule type" value="Genomic_DNA"/>
</dbReference>